<dbReference type="Pfam" id="PF09619">
    <property type="entry name" value="YscW"/>
    <property type="match status" value="1"/>
</dbReference>
<dbReference type="Proteomes" id="UP000559404">
    <property type="component" value="Unassembled WGS sequence"/>
</dbReference>
<evidence type="ECO:0000313" key="3">
    <source>
        <dbReference type="Proteomes" id="UP000559404"/>
    </source>
</evidence>
<reference evidence="2 3" key="2">
    <citation type="submission" date="2020-08" db="EMBL/GenBank/DDBJ databases">
        <title>Stappia taiwanensis sp. nov., isolated from a coastal thermal spring.</title>
        <authorList>
            <person name="Kampfer P."/>
        </authorList>
    </citation>
    <scope>NUCLEOTIDE SEQUENCE [LARGE SCALE GENOMIC DNA]</scope>
    <source>
        <strain evidence="2 3">DSM 23284</strain>
    </source>
</reference>
<dbReference type="InterPro" id="IPR038670">
    <property type="entry name" value="HslJ-like_sf"/>
</dbReference>
<dbReference type="InterPro" id="IPR039366">
    <property type="entry name" value="Pilotin"/>
</dbReference>
<name>A0A838XQ57_9HYPH</name>
<keyword evidence="3" id="KW-1185">Reference proteome</keyword>
<dbReference type="PANTHER" id="PTHR38013">
    <property type="entry name" value="GLYCOPROTEIN/POLYSACCHARIDE METABOLISM"/>
    <property type="match status" value="1"/>
</dbReference>
<proteinExistence type="predicted"/>
<dbReference type="EMBL" id="JACEON010000007">
    <property type="protein sequence ID" value="MBA4611927.1"/>
    <property type="molecule type" value="Genomic_DNA"/>
</dbReference>
<dbReference type="AlphaFoldDB" id="A0A838XQ57"/>
<accession>A0A838XQ57</accession>
<dbReference type="Pfam" id="PF03724">
    <property type="entry name" value="META"/>
    <property type="match status" value="1"/>
</dbReference>
<organism evidence="2 3">
    <name type="scientific">Stappia taiwanensis</name>
    <dbReference type="NCBI Taxonomy" id="992267"/>
    <lineage>
        <taxon>Bacteria</taxon>
        <taxon>Pseudomonadati</taxon>
        <taxon>Pseudomonadota</taxon>
        <taxon>Alphaproteobacteria</taxon>
        <taxon>Hyphomicrobiales</taxon>
        <taxon>Stappiaceae</taxon>
        <taxon>Stappia</taxon>
    </lineage>
</organism>
<reference evidence="2 3" key="1">
    <citation type="submission" date="2020-07" db="EMBL/GenBank/DDBJ databases">
        <authorList>
            <person name="Li M."/>
        </authorList>
    </citation>
    <scope>NUCLEOTIDE SEQUENCE [LARGE SCALE GENOMIC DNA]</scope>
    <source>
        <strain evidence="2 3">DSM 23284</strain>
    </source>
</reference>
<dbReference type="InterPro" id="IPR053196">
    <property type="entry name" value="Lipoprotein_YbaY-like"/>
</dbReference>
<dbReference type="PANTHER" id="PTHR38013:SF1">
    <property type="entry name" value="GLYCOPROTEIN_POLYSACCHARIDE METABOLISM"/>
    <property type="match status" value="1"/>
</dbReference>
<evidence type="ECO:0000313" key="2">
    <source>
        <dbReference type="EMBL" id="MBA4611927.1"/>
    </source>
</evidence>
<evidence type="ECO:0000259" key="1">
    <source>
        <dbReference type="Pfam" id="PF03724"/>
    </source>
</evidence>
<protein>
    <submittedName>
        <fullName evidence="2">META domain-containing protein</fullName>
    </submittedName>
</protein>
<gene>
    <name evidence="2" type="ORF">H1W37_09710</name>
</gene>
<feature type="domain" description="DUF306" evidence="1">
    <location>
        <begin position="214"/>
        <end position="316"/>
    </location>
</feature>
<dbReference type="InterPro" id="IPR005184">
    <property type="entry name" value="DUF306_Meta_HslJ"/>
</dbReference>
<dbReference type="Gene3D" id="2.40.128.270">
    <property type="match status" value="1"/>
</dbReference>
<dbReference type="RefSeq" id="WP_181760119.1">
    <property type="nucleotide sequence ID" value="NZ_JACEON010000007.1"/>
</dbReference>
<sequence length="319" mass="34419">MTGALTYPQRVALPPDSMVKVELREISIADQAAPVLAEYQYQADGRQVPLPFEFIVDDSAFQPGQRYAVRGHITQPDGRLLWTTDEVHSIDPGKSKNDLGMLMLVRVEDEAALPAFTAAGNEPGWSLKMAGDRFLLSLDYGSDTTSAPIGEPETQDKTKAYHTRTEDGRDLAVTITDALCHDDMSGMPYPMRVTLEIGDRSLNGCGGRPADLIIGAAWTVEDIGSAGIIDFSNTTLEFTADGHLYGRSGCNRYNAGYQLTGESLTVGPAGVTNMACAPALMTQEAAFLEILSGVQRFDITKDGALRLIAGDGRTILARR</sequence>
<comment type="caution">
    <text evidence="2">The sequence shown here is derived from an EMBL/GenBank/DDBJ whole genome shotgun (WGS) entry which is preliminary data.</text>
</comment>